<proteinExistence type="inferred from homology"/>
<keyword evidence="5 10" id="KW-1133">Transmembrane helix</keyword>
<evidence type="ECO:0000256" key="1">
    <source>
        <dbReference type="ARBA" id="ARBA00004606"/>
    </source>
</evidence>
<dbReference type="FunFam" id="2.60.120.200:FF:000140">
    <property type="entry name" value="Beta-glucan synthesis-associated protein"/>
    <property type="match status" value="1"/>
</dbReference>
<dbReference type="Gene3D" id="2.60.120.200">
    <property type="match status" value="2"/>
</dbReference>
<feature type="region of interest" description="Disordered" evidence="9">
    <location>
        <begin position="104"/>
        <end position="129"/>
    </location>
</feature>
<dbReference type="GO" id="GO:0015926">
    <property type="term" value="F:glucosidase activity"/>
    <property type="evidence" value="ECO:0007669"/>
    <property type="project" value="TreeGrafter"/>
</dbReference>
<dbReference type="AlphaFoldDB" id="R9PC05"/>
<organism evidence="12 13">
    <name type="scientific">Pseudozyma hubeiensis (strain SY62)</name>
    <name type="common">Yeast</name>
    <dbReference type="NCBI Taxonomy" id="1305764"/>
    <lineage>
        <taxon>Eukaryota</taxon>
        <taxon>Fungi</taxon>
        <taxon>Dikarya</taxon>
        <taxon>Basidiomycota</taxon>
        <taxon>Ustilaginomycotina</taxon>
        <taxon>Ustilaginomycetes</taxon>
        <taxon>Ustilaginales</taxon>
        <taxon>Ustilaginaceae</taxon>
        <taxon>Pseudozyma</taxon>
    </lineage>
</organism>
<dbReference type="EMBL" id="DF238822">
    <property type="protein sequence ID" value="GAC98943.1"/>
    <property type="molecule type" value="Genomic_DNA"/>
</dbReference>
<feature type="domain" description="GH16" evidence="11">
    <location>
        <begin position="249"/>
        <end position="623"/>
    </location>
</feature>
<evidence type="ECO:0000256" key="5">
    <source>
        <dbReference type="ARBA" id="ARBA00022989"/>
    </source>
</evidence>
<protein>
    <submittedName>
        <fullName evidence="12">Glycoside hydrolase</fullName>
    </submittedName>
</protein>
<dbReference type="InterPro" id="IPR005629">
    <property type="entry name" value="Skn1/Kre6/Sbg1"/>
</dbReference>
<evidence type="ECO:0000256" key="8">
    <source>
        <dbReference type="ARBA" id="ARBA00023316"/>
    </source>
</evidence>
<dbReference type="InterPro" id="IPR000757">
    <property type="entry name" value="Beta-glucanase-like"/>
</dbReference>
<keyword evidence="6 10" id="KW-0472">Membrane</keyword>
<dbReference type="PANTHER" id="PTHR31361:SF15">
    <property type="entry name" value="GH16 DOMAIN-CONTAINING PROTEIN"/>
    <property type="match status" value="1"/>
</dbReference>
<dbReference type="Pfam" id="PF03935">
    <property type="entry name" value="SKN1_KRE6_Sbg1"/>
    <property type="match status" value="1"/>
</dbReference>
<evidence type="ECO:0000256" key="10">
    <source>
        <dbReference type="SAM" id="Phobius"/>
    </source>
</evidence>
<feature type="compositionally biased region" description="Low complexity" evidence="9">
    <location>
        <begin position="109"/>
        <end position="128"/>
    </location>
</feature>
<sequence>MAQHSTAQHSTTQHGIKHACSSFRLDTPPCELLTVIEKPTLCIAITAGNACLSVQDPDPLPKQQLIVPTSNFEQSRIERQRNFLKHTLSYTGEIVQHTRLAKMPRPYGSSSAHSPPSSSSTSIGGSTSKQTDQLLYNRSNAARYQIASGGMTEEDDDYLHSIDTKWDKSSHGWNLRGFLNILTLTLLALGLIMLFLGYPVLIKIKDVYDHDTKGAFGIGGTNGSGQVPALDIASLIDVDTPQSATKWTSGYDQASYHLVFSDEFEKDGRTFWPGDDPFWEAVDLWYSGTGDFEWYSPAAVNTTGGAMVIALEEHETHNKNFRSGMVQSWNKFCFQGGYIEFSVKLPGSPSSSGYWPAVWLMGNLGRPGYLATTEGTWPYSYQACDTGILPNQTFINGTGPNAAIHSTGTYAYNGELSYLPGMRYSSCTCPGEDHPGPNNNVARSAPEIDIFEVQVQSKNGAKHSYASQSLQVAPFDDAYAWGNATGDATIYDDTLTEFNTYTGGQIQEAVSSVTRVPDTGFQLTQNEYVKYGVEFSPDFNYDGSGSMTWYVDGKPSWTVNPKAFPARPALDISQRIIPVEPMAIVMNLAISSGFQPVDFGEGGITFPAFMSIDYVRVYQKDGQSDLITCDPADHPTANFINTHMDLYTNNNLTAFPRDKYTWPRNKLQGC</sequence>
<dbReference type="HOGENOM" id="CLU_010811_3_0_1"/>
<dbReference type="GO" id="GO:0005886">
    <property type="term" value="C:plasma membrane"/>
    <property type="evidence" value="ECO:0007669"/>
    <property type="project" value="TreeGrafter"/>
</dbReference>
<keyword evidence="3 10" id="KW-0812">Transmembrane</keyword>
<dbReference type="GeneID" id="24111809"/>
<evidence type="ECO:0000256" key="3">
    <source>
        <dbReference type="ARBA" id="ARBA00022692"/>
    </source>
</evidence>
<dbReference type="PANTHER" id="PTHR31361">
    <property type="entry name" value="BETA-GLUCAN SYNTHESIS-ASSOCIATED PROTEIN KRE6-RELATED"/>
    <property type="match status" value="1"/>
</dbReference>
<keyword evidence="8" id="KW-0961">Cell wall biogenesis/degradation</keyword>
<keyword evidence="7" id="KW-0325">Glycoprotein</keyword>
<dbReference type="SUPFAM" id="SSF49899">
    <property type="entry name" value="Concanavalin A-like lectins/glucanases"/>
    <property type="match status" value="1"/>
</dbReference>
<evidence type="ECO:0000313" key="12">
    <source>
        <dbReference type="EMBL" id="GAC98943.1"/>
    </source>
</evidence>
<evidence type="ECO:0000256" key="2">
    <source>
        <dbReference type="ARBA" id="ARBA00010962"/>
    </source>
</evidence>
<dbReference type="GO" id="GO:0006078">
    <property type="term" value="P:(1-&gt;6)-beta-D-glucan biosynthetic process"/>
    <property type="evidence" value="ECO:0007669"/>
    <property type="project" value="TreeGrafter"/>
</dbReference>
<dbReference type="OrthoDB" id="412647at2759"/>
<dbReference type="CDD" id="cd02180">
    <property type="entry name" value="GH16_fungal_KRE6_glucanase"/>
    <property type="match status" value="1"/>
</dbReference>
<feature type="transmembrane region" description="Helical" evidence="10">
    <location>
        <begin position="178"/>
        <end position="201"/>
    </location>
</feature>
<dbReference type="PROSITE" id="PS51762">
    <property type="entry name" value="GH16_2"/>
    <property type="match status" value="1"/>
</dbReference>
<keyword evidence="4" id="KW-0735">Signal-anchor</keyword>
<evidence type="ECO:0000256" key="6">
    <source>
        <dbReference type="ARBA" id="ARBA00023136"/>
    </source>
</evidence>
<evidence type="ECO:0000256" key="9">
    <source>
        <dbReference type="SAM" id="MobiDB-lite"/>
    </source>
</evidence>
<comment type="subcellular location">
    <subcellularLocation>
        <location evidence="1">Membrane</location>
        <topology evidence="1">Single-pass type II membrane protein</topology>
    </subcellularLocation>
</comment>
<dbReference type="eggNOG" id="ENOG502QR13">
    <property type="taxonomic scope" value="Eukaryota"/>
</dbReference>
<keyword evidence="13" id="KW-1185">Reference proteome</keyword>
<name>R9PC05_PSEHS</name>
<reference evidence="13" key="1">
    <citation type="journal article" date="2013" name="Genome Announc.">
        <title>Draft genome sequence of the basidiomycetous yeast-like fungus Pseudozyma hubeiensis SY62, which produces an abundant amount of the biosurfactant mannosylerythritol lipids.</title>
        <authorList>
            <person name="Konishi M."/>
            <person name="Hatada Y."/>
            <person name="Horiuchi J."/>
        </authorList>
    </citation>
    <scope>NUCLEOTIDE SEQUENCE [LARGE SCALE GENOMIC DNA]</scope>
    <source>
        <strain evidence="13">SY62</strain>
    </source>
</reference>
<dbReference type="RefSeq" id="XP_012192530.1">
    <property type="nucleotide sequence ID" value="XM_012337140.1"/>
</dbReference>
<dbReference type="InterPro" id="IPR013320">
    <property type="entry name" value="ConA-like_dom_sf"/>
</dbReference>
<accession>R9PC05</accession>
<evidence type="ECO:0000259" key="11">
    <source>
        <dbReference type="PROSITE" id="PS51762"/>
    </source>
</evidence>
<evidence type="ECO:0000256" key="4">
    <source>
        <dbReference type="ARBA" id="ARBA00022968"/>
    </source>
</evidence>
<evidence type="ECO:0000256" key="7">
    <source>
        <dbReference type="ARBA" id="ARBA00023180"/>
    </source>
</evidence>
<dbReference type="GO" id="GO:0005789">
    <property type="term" value="C:endoplasmic reticulum membrane"/>
    <property type="evidence" value="ECO:0007669"/>
    <property type="project" value="TreeGrafter"/>
</dbReference>
<evidence type="ECO:0000313" key="13">
    <source>
        <dbReference type="Proteomes" id="UP000014071"/>
    </source>
</evidence>
<gene>
    <name evidence="12" type="ORF">PHSY_006540</name>
</gene>
<dbReference type="Proteomes" id="UP000014071">
    <property type="component" value="Unassembled WGS sequence"/>
</dbReference>
<dbReference type="STRING" id="1305764.R9PC05"/>
<dbReference type="GO" id="GO:0031505">
    <property type="term" value="P:fungal-type cell wall organization"/>
    <property type="evidence" value="ECO:0007669"/>
    <property type="project" value="UniProtKB-ARBA"/>
</dbReference>
<comment type="similarity">
    <text evidence="2">Belongs to the SKN1/KRE6 family.</text>
</comment>
<dbReference type="FunFam" id="2.60.120.200:FF:000135">
    <property type="entry name" value="Related to KRE6-glucan synthase subunit"/>
    <property type="match status" value="1"/>
</dbReference>
<keyword evidence="12" id="KW-0378">Hydrolase</keyword>